<keyword evidence="16" id="KW-1185">Reference proteome</keyword>
<dbReference type="InterPro" id="IPR003594">
    <property type="entry name" value="HATPase_dom"/>
</dbReference>
<evidence type="ECO:0000256" key="5">
    <source>
        <dbReference type="ARBA" id="ARBA00022679"/>
    </source>
</evidence>
<sequence>MLCYRKLMQQTIHSKQKPVSLASLVGDLTIFLLATAGTYFAQSLDRPITSVLIYLTGVILIGARSGVKKGIVAAIGASSIYNFFLSAPAFGFGVSTADEIVPLLAFNISAIVTAAVAGRTRDSAMSATLAEAKNATLLNISDRLQQAVEVAEVLEIARQTLTPYGVTHLEIHVRREGQLYDIEMAGQPVNALNALLKSRSDNGGRLSVKTCEMVGTHGDLGFVKFIFTEAMSAGGKLLDLQAVTNLLALAIDRCMLLDALSEARALQKSEQLKSAILSSVSHDLRTPLTAISAAASSLRSYEKSLSPAQKEQMLATISEQCTKLNRYTANLLDMGRIQAGISASGFEEIDVVEILGVVLSHVRQSFPKQPIRKEIASGETLVCANGVMLEQVIFNIIENSIIHGGGQSEVLISLRAEDGFCVLEVTDSGPGITRADQADIFRRFFRSESQVARGGSGLGLYIAKGFVDAFGGSLEVVSPVKDGAGTAMIVRIPLAASMPTGAPK</sequence>
<dbReference type="EMBL" id="WTYL01000003">
    <property type="protein sequence ID" value="MXP44962.1"/>
    <property type="molecule type" value="Genomic_DNA"/>
</dbReference>
<dbReference type="EC" id="2.7.13.3" evidence="3"/>
<dbReference type="GO" id="GO:0005886">
    <property type="term" value="C:plasma membrane"/>
    <property type="evidence" value="ECO:0007669"/>
    <property type="project" value="TreeGrafter"/>
</dbReference>
<accession>A0A845B644</accession>
<dbReference type="Proteomes" id="UP000431922">
    <property type="component" value="Unassembled WGS sequence"/>
</dbReference>
<dbReference type="SMART" id="SM00387">
    <property type="entry name" value="HATPase_c"/>
    <property type="match status" value="1"/>
</dbReference>
<protein>
    <recommendedName>
        <fullName evidence="3">histidine kinase</fullName>
        <ecNumber evidence="3">2.7.13.3</ecNumber>
    </recommendedName>
</protein>
<dbReference type="InterPro" id="IPR038318">
    <property type="entry name" value="KdpD_sf"/>
</dbReference>
<dbReference type="PANTHER" id="PTHR45569">
    <property type="entry name" value="SENSOR PROTEIN KDPD"/>
    <property type="match status" value="1"/>
</dbReference>
<keyword evidence="12 13" id="KW-0472">Membrane</keyword>
<keyword evidence="10 13" id="KW-1133">Transmembrane helix</keyword>
<dbReference type="Gene3D" id="1.20.120.620">
    <property type="entry name" value="Backbone structure of the membrane domain of e. Coli histidine kinase receptor kdpd"/>
    <property type="match status" value="1"/>
</dbReference>
<dbReference type="Pfam" id="PF13493">
    <property type="entry name" value="DUF4118"/>
    <property type="match status" value="1"/>
</dbReference>
<evidence type="ECO:0000313" key="16">
    <source>
        <dbReference type="Proteomes" id="UP000431922"/>
    </source>
</evidence>
<dbReference type="PRINTS" id="PR00344">
    <property type="entry name" value="BCTRLSENSOR"/>
</dbReference>
<keyword evidence="6 13" id="KW-0812">Transmembrane</keyword>
<dbReference type="PANTHER" id="PTHR45569:SF1">
    <property type="entry name" value="SENSOR PROTEIN KDPD"/>
    <property type="match status" value="1"/>
</dbReference>
<dbReference type="InterPro" id="IPR004358">
    <property type="entry name" value="Sig_transdc_His_kin-like_C"/>
</dbReference>
<reference evidence="15 16" key="1">
    <citation type="submission" date="2019-12" db="EMBL/GenBank/DDBJ databases">
        <title>Genomic-based taxomic classification of the family Erythrobacteraceae.</title>
        <authorList>
            <person name="Xu L."/>
        </authorList>
    </citation>
    <scope>NUCLEOTIDE SEQUENCE [LARGE SCALE GENOMIC DNA]</scope>
    <source>
        <strain evidence="15 16">KCTC 42453</strain>
    </source>
</reference>
<keyword evidence="11" id="KW-0902">Two-component regulatory system</keyword>
<evidence type="ECO:0000259" key="14">
    <source>
        <dbReference type="PROSITE" id="PS50109"/>
    </source>
</evidence>
<dbReference type="CDD" id="cd00082">
    <property type="entry name" value="HisKA"/>
    <property type="match status" value="1"/>
</dbReference>
<dbReference type="InterPro" id="IPR005467">
    <property type="entry name" value="His_kinase_dom"/>
</dbReference>
<feature type="transmembrane region" description="Helical" evidence="13">
    <location>
        <begin position="21"/>
        <end position="41"/>
    </location>
</feature>
<evidence type="ECO:0000256" key="12">
    <source>
        <dbReference type="ARBA" id="ARBA00023136"/>
    </source>
</evidence>
<dbReference type="InterPro" id="IPR036890">
    <property type="entry name" value="HATPase_C_sf"/>
</dbReference>
<evidence type="ECO:0000256" key="7">
    <source>
        <dbReference type="ARBA" id="ARBA00022741"/>
    </source>
</evidence>
<dbReference type="InterPro" id="IPR052023">
    <property type="entry name" value="Histidine_kinase_KdpD"/>
</dbReference>
<keyword evidence="7" id="KW-0547">Nucleotide-binding</keyword>
<keyword evidence="5" id="KW-0808">Transferase</keyword>
<keyword evidence="8" id="KW-0418">Kinase</keyword>
<dbReference type="SMART" id="SM00388">
    <property type="entry name" value="HisKA"/>
    <property type="match status" value="1"/>
</dbReference>
<dbReference type="SUPFAM" id="SSF47384">
    <property type="entry name" value="Homodimeric domain of signal transducing histidine kinase"/>
    <property type="match status" value="1"/>
</dbReference>
<evidence type="ECO:0000256" key="3">
    <source>
        <dbReference type="ARBA" id="ARBA00012438"/>
    </source>
</evidence>
<dbReference type="InterPro" id="IPR003661">
    <property type="entry name" value="HisK_dim/P_dom"/>
</dbReference>
<proteinExistence type="predicted"/>
<evidence type="ECO:0000256" key="9">
    <source>
        <dbReference type="ARBA" id="ARBA00022840"/>
    </source>
</evidence>
<dbReference type="InterPro" id="IPR025201">
    <property type="entry name" value="KdpD_TM"/>
</dbReference>
<dbReference type="PROSITE" id="PS50109">
    <property type="entry name" value="HIS_KIN"/>
    <property type="match status" value="1"/>
</dbReference>
<evidence type="ECO:0000256" key="1">
    <source>
        <dbReference type="ARBA" id="ARBA00000085"/>
    </source>
</evidence>
<comment type="subcellular location">
    <subcellularLocation>
        <location evidence="2">Membrane</location>
        <topology evidence="2">Multi-pass membrane protein</topology>
    </subcellularLocation>
</comment>
<evidence type="ECO:0000256" key="8">
    <source>
        <dbReference type="ARBA" id="ARBA00022777"/>
    </source>
</evidence>
<dbReference type="GO" id="GO:0000155">
    <property type="term" value="F:phosphorelay sensor kinase activity"/>
    <property type="evidence" value="ECO:0007669"/>
    <property type="project" value="InterPro"/>
</dbReference>
<dbReference type="CDD" id="cd00075">
    <property type="entry name" value="HATPase"/>
    <property type="match status" value="1"/>
</dbReference>
<keyword evidence="4" id="KW-0597">Phosphoprotein</keyword>
<dbReference type="Gene3D" id="1.10.287.130">
    <property type="match status" value="1"/>
</dbReference>
<feature type="transmembrane region" description="Helical" evidence="13">
    <location>
        <begin position="70"/>
        <end position="94"/>
    </location>
</feature>
<dbReference type="Gene3D" id="3.30.565.10">
    <property type="entry name" value="Histidine kinase-like ATPase, C-terminal domain"/>
    <property type="match status" value="1"/>
</dbReference>
<evidence type="ECO:0000256" key="13">
    <source>
        <dbReference type="SAM" id="Phobius"/>
    </source>
</evidence>
<dbReference type="AlphaFoldDB" id="A0A845B644"/>
<feature type="transmembrane region" description="Helical" evidence="13">
    <location>
        <begin position="47"/>
        <end position="63"/>
    </location>
</feature>
<keyword evidence="9" id="KW-0067">ATP-binding</keyword>
<dbReference type="Pfam" id="PF02518">
    <property type="entry name" value="HATPase_c"/>
    <property type="match status" value="1"/>
</dbReference>
<evidence type="ECO:0000256" key="10">
    <source>
        <dbReference type="ARBA" id="ARBA00022989"/>
    </source>
</evidence>
<comment type="caution">
    <text evidence="15">The sequence shown here is derived from an EMBL/GenBank/DDBJ whole genome shotgun (WGS) entry which is preliminary data.</text>
</comment>
<comment type="catalytic activity">
    <reaction evidence="1">
        <text>ATP + protein L-histidine = ADP + protein N-phospho-L-histidine.</text>
        <dbReference type="EC" id="2.7.13.3"/>
    </reaction>
</comment>
<evidence type="ECO:0000256" key="2">
    <source>
        <dbReference type="ARBA" id="ARBA00004141"/>
    </source>
</evidence>
<evidence type="ECO:0000313" key="15">
    <source>
        <dbReference type="EMBL" id="MXP44962.1"/>
    </source>
</evidence>
<evidence type="ECO:0000256" key="6">
    <source>
        <dbReference type="ARBA" id="ARBA00022692"/>
    </source>
</evidence>
<dbReference type="SUPFAM" id="SSF55874">
    <property type="entry name" value="ATPase domain of HSP90 chaperone/DNA topoisomerase II/histidine kinase"/>
    <property type="match status" value="1"/>
</dbReference>
<dbReference type="GO" id="GO:0005524">
    <property type="term" value="F:ATP binding"/>
    <property type="evidence" value="ECO:0007669"/>
    <property type="project" value="UniProtKB-KW"/>
</dbReference>
<feature type="domain" description="Histidine kinase" evidence="14">
    <location>
        <begin position="279"/>
        <end position="496"/>
    </location>
</feature>
<organism evidence="15 16">
    <name type="scientific">Allopontixanthobacter sediminis</name>
    <dbReference type="NCBI Taxonomy" id="1689985"/>
    <lineage>
        <taxon>Bacteria</taxon>
        <taxon>Pseudomonadati</taxon>
        <taxon>Pseudomonadota</taxon>
        <taxon>Alphaproteobacteria</taxon>
        <taxon>Sphingomonadales</taxon>
        <taxon>Erythrobacteraceae</taxon>
        <taxon>Allopontixanthobacter</taxon>
    </lineage>
</organism>
<dbReference type="Pfam" id="PF00512">
    <property type="entry name" value="HisKA"/>
    <property type="match status" value="1"/>
</dbReference>
<evidence type="ECO:0000256" key="11">
    <source>
        <dbReference type="ARBA" id="ARBA00023012"/>
    </source>
</evidence>
<dbReference type="InterPro" id="IPR036097">
    <property type="entry name" value="HisK_dim/P_sf"/>
</dbReference>
<name>A0A845B644_9SPHN</name>
<gene>
    <name evidence="15" type="ORF">GRI65_10890</name>
</gene>
<evidence type="ECO:0000256" key="4">
    <source>
        <dbReference type="ARBA" id="ARBA00022553"/>
    </source>
</evidence>